<dbReference type="AlphaFoldDB" id="A0A7G3Z9P4"/>
<dbReference type="RefSeq" id="XP_037136905.1">
    <property type="nucleotide sequence ID" value="XM_037281010.1"/>
</dbReference>
<evidence type="ECO:0000256" key="1">
    <source>
        <dbReference type="SAM" id="MobiDB-lite"/>
    </source>
</evidence>
<gene>
    <name evidence="2" type="ORF">HG536_0A00470</name>
</gene>
<feature type="compositionally biased region" description="Basic and acidic residues" evidence="1">
    <location>
        <begin position="142"/>
        <end position="157"/>
    </location>
</feature>
<keyword evidence="3" id="KW-1185">Reference proteome</keyword>
<evidence type="ECO:0000313" key="2">
    <source>
        <dbReference type="EMBL" id="QLL30230.1"/>
    </source>
</evidence>
<dbReference type="KEGG" id="tgb:HG536_0A00470"/>
<sequence>MESLIQRANNTNYLSASEKKSHWRYDWYAASRPETVSGGHGNSSGEGGRSETDSHKNSFKYKTWLKSEMPASNASAEIEEGDLFDLANYSLDRVNGTSSGAPRATGEGARNNSLTVEDIRGAVGGAESMIALSSAGTSAPKAGEKDKASSVQEKPEAAEPANASEETELQDQIADKDAEGDVTMQ</sequence>
<dbReference type="Pfam" id="PF09510">
    <property type="entry name" value="Rtt102p"/>
    <property type="match status" value="1"/>
</dbReference>
<dbReference type="GO" id="GO:0006338">
    <property type="term" value="P:chromatin remodeling"/>
    <property type="evidence" value="ECO:0007669"/>
    <property type="project" value="InterPro"/>
</dbReference>
<organism evidence="2 3">
    <name type="scientific">Torulaspora globosa</name>
    <dbReference type="NCBI Taxonomy" id="48254"/>
    <lineage>
        <taxon>Eukaryota</taxon>
        <taxon>Fungi</taxon>
        <taxon>Dikarya</taxon>
        <taxon>Ascomycota</taxon>
        <taxon>Saccharomycotina</taxon>
        <taxon>Saccharomycetes</taxon>
        <taxon>Saccharomycetales</taxon>
        <taxon>Saccharomycetaceae</taxon>
        <taxon>Torulaspora</taxon>
    </lineage>
</organism>
<dbReference type="Gene3D" id="6.20.420.10">
    <property type="match status" value="1"/>
</dbReference>
<dbReference type="GO" id="GO:0016586">
    <property type="term" value="C:RSC-type complex"/>
    <property type="evidence" value="ECO:0007669"/>
    <property type="project" value="InterPro"/>
</dbReference>
<reference evidence="2 3" key="1">
    <citation type="submission" date="2020-06" db="EMBL/GenBank/DDBJ databases">
        <title>The yeast mating-type switching endonuclease HO is a domesticated member of an unorthodox homing genetic element family.</title>
        <authorList>
            <person name="Coughlan A.Y."/>
            <person name="Lombardi L."/>
            <person name="Braun-Galleani S."/>
            <person name="Martos A.R."/>
            <person name="Galeote V."/>
            <person name="Bigey F."/>
            <person name="Dequin S."/>
            <person name="Byrne K.P."/>
            <person name="Wolfe K.H."/>
        </authorList>
    </citation>
    <scope>NUCLEOTIDE SEQUENCE [LARGE SCALE GENOMIC DNA]</scope>
    <source>
        <strain evidence="2 3">CBS764</strain>
    </source>
</reference>
<name>A0A7G3Z9P4_9SACH</name>
<dbReference type="Proteomes" id="UP000515788">
    <property type="component" value="Chromosome 1"/>
</dbReference>
<accession>A0A7G3Z9P4</accession>
<dbReference type="EMBL" id="CP059246">
    <property type="protein sequence ID" value="QLL30230.1"/>
    <property type="molecule type" value="Genomic_DNA"/>
</dbReference>
<dbReference type="GeneID" id="59323327"/>
<feature type="region of interest" description="Disordered" evidence="1">
    <location>
        <begin position="92"/>
        <end position="112"/>
    </location>
</feature>
<dbReference type="GO" id="GO:0016514">
    <property type="term" value="C:SWI/SNF complex"/>
    <property type="evidence" value="ECO:0007669"/>
    <property type="project" value="InterPro"/>
</dbReference>
<evidence type="ECO:0000313" key="3">
    <source>
        <dbReference type="Proteomes" id="UP000515788"/>
    </source>
</evidence>
<feature type="region of interest" description="Disordered" evidence="1">
    <location>
        <begin position="134"/>
        <end position="185"/>
    </location>
</feature>
<feature type="compositionally biased region" description="Gly residues" evidence="1">
    <location>
        <begin position="38"/>
        <end position="47"/>
    </location>
</feature>
<dbReference type="InterPro" id="IPR018304">
    <property type="entry name" value="Rtt102"/>
</dbReference>
<dbReference type="OrthoDB" id="4063132at2759"/>
<feature type="region of interest" description="Disordered" evidence="1">
    <location>
        <begin position="33"/>
        <end position="56"/>
    </location>
</feature>
<proteinExistence type="predicted"/>
<protein>
    <submittedName>
        <fullName evidence="2">Uncharacterized protein</fullName>
    </submittedName>
</protein>